<reference evidence="16 17" key="1">
    <citation type="submission" date="2015-01" db="EMBL/GenBank/DDBJ databases">
        <title>Genome Assembly of Bacillus badius MTCC 1458.</title>
        <authorList>
            <person name="Verma A."/>
            <person name="Khatri I."/>
            <person name="Mual P."/>
            <person name="Subramanian S."/>
            <person name="Krishnamurthi S."/>
        </authorList>
    </citation>
    <scope>NUCLEOTIDE SEQUENCE [LARGE SCALE GENOMIC DNA]</scope>
    <source>
        <strain evidence="16 17">MTCC 1458</strain>
    </source>
</reference>
<proteinExistence type="inferred from homology"/>
<accession>A0ABR5AZ95</accession>
<dbReference type="InterPro" id="IPR018044">
    <property type="entry name" value="Peptidase_S11"/>
</dbReference>
<dbReference type="InterPro" id="IPR012907">
    <property type="entry name" value="Peptidase_S11_C"/>
</dbReference>
<evidence type="ECO:0000313" key="16">
    <source>
        <dbReference type="EMBL" id="KIL80077.1"/>
    </source>
</evidence>
<evidence type="ECO:0000256" key="13">
    <source>
        <dbReference type="RuleBase" id="RU004016"/>
    </source>
</evidence>
<dbReference type="InterPro" id="IPR037167">
    <property type="entry name" value="Peptidase_S11_C_sf"/>
</dbReference>
<evidence type="ECO:0000256" key="1">
    <source>
        <dbReference type="ARBA" id="ARBA00003217"/>
    </source>
</evidence>
<keyword evidence="17" id="KW-1185">Reference proteome</keyword>
<dbReference type="GO" id="GO:0004180">
    <property type="term" value="F:carboxypeptidase activity"/>
    <property type="evidence" value="ECO:0007669"/>
    <property type="project" value="UniProtKB-KW"/>
</dbReference>
<dbReference type="SUPFAM" id="SSF69189">
    <property type="entry name" value="Penicillin-binding protein associated domain"/>
    <property type="match status" value="1"/>
</dbReference>
<dbReference type="Proteomes" id="UP000031982">
    <property type="component" value="Unassembled WGS sequence"/>
</dbReference>
<evidence type="ECO:0000313" key="17">
    <source>
        <dbReference type="Proteomes" id="UP000031982"/>
    </source>
</evidence>
<feature type="domain" description="Peptidase S11 D-Ala-D-Ala carboxypeptidase A C-terminal" evidence="15">
    <location>
        <begin position="308"/>
        <end position="410"/>
    </location>
</feature>
<keyword evidence="9" id="KW-0133">Cell shape</keyword>
<keyword evidence="11" id="KW-0961">Cell wall biogenesis/degradation</keyword>
<comment type="function">
    <text evidence="1">Removes C-terminal D-alanyl residues from sugar-peptide cell wall precursors.</text>
</comment>
<dbReference type="RefSeq" id="WP_052475105.1">
    <property type="nucleotide sequence ID" value="NZ_JARTHD010000044.1"/>
</dbReference>
<dbReference type="PRINTS" id="PR00725">
    <property type="entry name" value="DADACBPTASE1"/>
</dbReference>
<keyword evidence="7 14" id="KW-0732">Signal</keyword>
<evidence type="ECO:0000259" key="15">
    <source>
        <dbReference type="SMART" id="SM00936"/>
    </source>
</evidence>
<dbReference type="SMART" id="SM00936">
    <property type="entry name" value="PBP5_C"/>
    <property type="match status" value="1"/>
</dbReference>
<dbReference type="EMBL" id="JXLP01000002">
    <property type="protein sequence ID" value="KIL80077.1"/>
    <property type="molecule type" value="Genomic_DNA"/>
</dbReference>
<comment type="catalytic activity">
    <reaction evidence="12">
        <text>Preferential cleavage: (Ac)2-L-Lys-D-Ala-|-D-Ala. Also transpeptidation of peptidyl-alanyl moieties that are N-acyl substituents of D-alanine.</text>
        <dbReference type="EC" id="3.4.16.4"/>
    </reaction>
</comment>
<evidence type="ECO:0000256" key="5">
    <source>
        <dbReference type="ARBA" id="ARBA00022645"/>
    </source>
</evidence>
<evidence type="ECO:0000256" key="8">
    <source>
        <dbReference type="ARBA" id="ARBA00022801"/>
    </source>
</evidence>
<evidence type="ECO:0000256" key="9">
    <source>
        <dbReference type="ARBA" id="ARBA00022960"/>
    </source>
</evidence>
<dbReference type="SUPFAM" id="SSF56601">
    <property type="entry name" value="beta-lactamase/transpeptidase-like"/>
    <property type="match status" value="1"/>
</dbReference>
<comment type="caution">
    <text evidence="16">The sequence shown here is derived from an EMBL/GenBank/DDBJ whole genome shotgun (WGS) entry which is preliminary data.</text>
</comment>
<dbReference type="EC" id="3.4.16.4" evidence="4"/>
<dbReference type="InterPro" id="IPR015956">
    <property type="entry name" value="Peniciliin-bd_prot_C_sf"/>
</dbReference>
<dbReference type="Pfam" id="PF00768">
    <property type="entry name" value="Peptidase_S11"/>
    <property type="match status" value="1"/>
</dbReference>
<comment type="similarity">
    <text evidence="3 13">Belongs to the peptidase S11 family.</text>
</comment>
<dbReference type="PANTHER" id="PTHR21581">
    <property type="entry name" value="D-ALANYL-D-ALANINE CARBOXYPEPTIDASE"/>
    <property type="match status" value="1"/>
</dbReference>
<feature type="signal peptide" evidence="14">
    <location>
        <begin position="1"/>
        <end position="28"/>
    </location>
</feature>
<dbReference type="PANTHER" id="PTHR21581:SF11">
    <property type="entry name" value="D-ALANYL-D-ALANINE CARBOXYPEPTIDASE DACA"/>
    <property type="match status" value="1"/>
</dbReference>
<evidence type="ECO:0000256" key="10">
    <source>
        <dbReference type="ARBA" id="ARBA00022984"/>
    </source>
</evidence>
<keyword evidence="10" id="KW-0573">Peptidoglycan synthesis</keyword>
<evidence type="ECO:0000256" key="3">
    <source>
        <dbReference type="ARBA" id="ARBA00007164"/>
    </source>
</evidence>
<gene>
    <name evidence="16" type="ORF">SD77_2531</name>
</gene>
<evidence type="ECO:0000256" key="11">
    <source>
        <dbReference type="ARBA" id="ARBA00023316"/>
    </source>
</evidence>
<sequence>MKQHYRKWFSIFLCMVLMMVMLPKSSFANTPFDVRAKAAILIDVKTGKILYHKNADQSLPIASMSKMMTQYIVLEQIKTGKLSWDDVYKAKTIDQALSTKAGLSNIPLYEGEEYTLKELYDSMMIVSANASSRALGEMAGKTDQQFVQMMNDKAKQLKLSRSHFVNTSGLNNQDIHPYEVQGTKPNDENHMSAKDLALLAYHLTKEFPKELAVETIEKKAFYVTDSQVIEMINTNEMLPGGKYSYEGILGMKTGRNEAAGYGFTAHAKRGDRELISVVIGAENKEGKPSSKARFMETKKLLDYGFKQWECKPVQPADYLLAKEQKPAVKDGKKEKVSLDATGSSCVMTPKAADQAIKGKLHLNEERLVAPIKKGQKLGTMELTGPNEQYLTPDLKKQATIDLIAGESVEKENWAILLWKSIF</sequence>
<evidence type="ECO:0000256" key="7">
    <source>
        <dbReference type="ARBA" id="ARBA00022729"/>
    </source>
</evidence>
<evidence type="ECO:0000256" key="12">
    <source>
        <dbReference type="ARBA" id="ARBA00034000"/>
    </source>
</evidence>
<dbReference type="Pfam" id="PF07943">
    <property type="entry name" value="PBP5_C"/>
    <property type="match status" value="1"/>
</dbReference>
<keyword evidence="8" id="KW-0378">Hydrolase</keyword>
<evidence type="ECO:0000256" key="4">
    <source>
        <dbReference type="ARBA" id="ARBA00012448"/>
    </source>
</evidence>
<comment type="pathway">
    <text evidence="2">Cell wall biogenesis; peptidoglycan biosynthesis.</text>
</comment>
<organism evidence="16 17">
    <name type="scientific">Bacillus badius</name>
    <dbReference type="NCBI Taxonomy" id="1455"/>
    <lineage>
        <taxon>Bacteria</taxon>
        <taxon>Bacillati</taxon>
        <taxon>Bacillota</taxon>
        <taxon>Bacilli</taxon>
        <taxon>Bacillales</taxon>
        <taxon>Bacillaceae</taxon>
        <taxon>Pseudobacillus</taxon>
    </lineage>
</organism>
<dbReference type="InterPro" id="IPR012338">
    <property type="entry name" value="Beta-lactam/transpept-like"/>
</dbReference>
<keyword evidence="6" id="KW-0645">Protease</keyword>
<feature type="chain" id="PRO_5045478181" description="serine-type D-Ala-D-Ala carboxypeptidase" evidence="14">
    <location>
        <begin position="29"/>
        <end position="422"/>
    </location>
</feature>
<evidence type="ECO:0000256" key="6">
    <source>
        <dbReference type="ARBA" id="ARBA00022670"/>
    </source>
</evidence>
<keyword evidence="5 16" id="KW-0121">Carboxypeptidase</keyword>
<dbReference type="Gene3D" id="2.60.410.10">
    <property type="entry name" value="D-Ala-D-Ala carboxypeptidase, C-terminal domain"/>
    <property type="match status" value="1"/>
</dbReference>
<name>A0ABR5AZ95_BACBA</name>
<protein>
    <recommendedName>
        <fullName evidence="4">serine-type D-Ala-D-Ala carboxypeptidase</fullName>
        <ecNumber evidence="4">3.4.16.4</ecNumber>
    </recommendedName>
</protein>
<evidence type="ECO:0000256" key="14">
    <source>
        <dbReference type="SAM" id="SignalP"/>
    </source>
</evidence>
<evidence type="ECO:0000256" key="2">
    <source>
        <dbReference type="ARBA" id="ARBA00004752"/>
    </source>
</evidence>
<dbReference type="Gene3D" id="3.40.710.10">
    <property type="entry name" value="DD-peptidase/beta-lactamase superfamily"/>
    <property type="match status" value="1"/>
</dbReference>
<dbReference type="InterPro" id="IPR001967">
    <property type="entry name" value="Peptidase_S11_N"/>
</dbReference>